<keyword evidence="3" id="KW-1003">Cell membrane</keyword>
<evidence type="ECO:0000256" key="2">
    <source>
        <dbReference type="ARBA" id="ARBA00022448"/>
    </source>
</evidence>
<keyword evidence="4 7" id="KW-0812">Transmembrane</keyword>
<keyword evidence="5 7" id="KW-1133">Transmembrane helix</keyword>
<dbReference type="SUPFAM" id="SSF103473">
    <property type="entry name" value="MFS general substrate transporter"/>
    <property type="match status" value="1"/>
</dbReference>
<organism evidence="9 10">
    <name type="scientific">Corynebacterium tapiri</name>
    <dbReference type="NCBI Taxonomy" id="1448266"/>
    <lineage>
        <taxon>Bacteria</taxon>
        <taxon>Bacillati</taxon>
        <taxon>Actinomycetota</taxon>
        <taxon>Actinomycetes</taxon>
        <taxon>Mycobacteriales</taxon>
        <taxon>Corynebacteriaceae</taxon>
        <taxon>Corynebacterium</taxon>
    </lineage>
</organism>
<dbReference type="PANTHER" id="PTHR43045">
    <property type="entry name" value="SHIKIMATE TRANSPORTER"/>
    <property type="match status" value="1"/>
</dbReference>
<feature type="transmembrane region" description="Helical" evidence="7">
    <location>
        <begin position="41"/>
        <end position="58"/>
    </location>
</feature>
<sequence length="458" mass="48801">MSTQTATQTPSASPTLTISSRDRAKVNFASTIGTTVEFYDFYAYATAAVAVFPYLFFAESNSPTVALLQSFATFGLAFIARPLGSVVFGHFGDRVGRKATLVGALLTMGIATFIIGILPTYDQVGIIAPALLALMRFCQGLGLGGEWSGAALLSSEYAAPGKRARAAMWPQLGAPFGFFLANGLFLILVATLGYELGDTTGAFMTWGWRIPFLLSALMVAIGLYVRFQLEETPVFQQALNQGEKVKSPVSQVFKSALRPLVVGTLVMVGTYTLFYLVTTWILSFGIADASAGLGLGIPYIKFLEIQLVSIVAFMVGIPIAAWLADTVGRRPTLIGTFSAICVYAFTFKFFLDPAQATLPGVLTFLTIGMLLMGMNFGPMAAVLPELFPTNVRYTGSGISYNVASILGAAVAPFIATALAHSYGVQAVGWYLATVSILSLASILFTRESKNTDMNSITG</sequence>
<evidence type="ECO:0000256" key="7">
    <source>
        <dbReference type="SAM" id="Phobius"/>
    </source>
</evidence>
<feature type="transmembrane region" description="Helical" evidence="7">
    <location>
        <begin position="172"/>
        <end position="194"/>
    </location>
</feature>
<reference evidence="9 10" key="1">
    <citation type="submission" date="2019-06" db="EMBL/GenBank/DDBJ databases">
        <authorList>
            <person name="Li J."/>
        </authorList>
    </citation>
    <scope>NUCLEOTIDE SEQUENCE [LARGE SCALE GENOMIC DNA]</scope>
    <source>
        <strain evidence="9 10">LMG 28165</strain>
    </source>
</reference>
<evidence type="ECO:0000256" key="1">
    <source>
        <dbReference type="ARBA" id="ARBA00004651"/>
    </source>
</evidence>
<dbReference type="InterPro" id="IPR036259">
    <property type="entry name" value="MFS_trans_sf"/>
</dbReference>
<feature type="transmembrane region" description="Helical" evidence="7">
    <location>
        <begin position="331"/>
        <end position="351"/>
    </location>
</feature>
<feature type="transmembrane region" description="Helical" evidence="7">
    <location>
        <begin position="357"/>
        <end position="377"/>
    </location>
</feature>
<keyword evidence="6 7" id="KW-0472">Membrane</keyword>
<evidence type="ECO:0000259" key="8">
    <source>
        <dbReference type="PROSITE" id="PS50850"/>
    </source>
</evidence>
<dbReference type="OrthoDB" id="8953821at2"/>
<comment type="subcellular location">
    <subcellularLocation>
        <location evidence="1">Cell membrane</location>
        <topology evidence="1">Multi-pass membrane protein</topology>
    </subcellularLocation>
</comment>
<dbReference type="InterPro" id="IPR011701">
    <property type="entry name" value="MFS"/>
</dbReference>
<feature type="domain" description="Major facilitator superfamily (MFS) profile" evidence="8">
    <location>
        <begin position="26"/>
        <end position="450"/>
    </location>
</feature>
<protein>
    <submittedName>
        <fullName evidence="9">MHS family MFS transporter</fullName>
    </submittedName>
</protein>
<evidence type="ECO:0000313" key="9">
    <source>
        <dbReference type="EMBL" id="TNL97631.1"/>
    </source>
</evidence>
<keyword evidence="10" id="KW-1185">Reference proteome</keyword>
<feature type="transmembrane region" description="Helical" evidence="7">
    <location>
        <begin position="398"/>
        <end position="420"/>
    </location>
</feature>
<feature type="transmembrane region" description="Helical" evidence="7">
    <location>
        <begin position="206"/>
        <end position="225"/>
    </location>
</feature>
<comment type="caution">
    <text evidence="9">The sequence shown here is derived from an EMBL/GenBank/DDBJ whole genome shotgun (WGS) entry which is preliminary data.</text>
</comment>
<dbReference type="GO" id="GO:0022857">
    <property type="term" value="F:transmembrane transporter activity"/>
    <property type="evidence" value="ECO:0007669"/>
    <property type="project" value="InterPro"/>
</dbReference>
<evidence type="ECO:0000256" key="5">
    <source>
        <dbReference type="ARBA" id="ARBA00022989"/>
    </source>
</evidence>
<proteinExistence type="predicted"/>
<name>A0A5C4U3U8_9CORY</name>
<feature type="transmembrane region" description="Helical" evidence="7">
    <location>
        <begin position="260"/>
        <end position="282"/>
    </location>
</feature>
<gene>
    <name evidence="9" type="ORF">FHE74_05960</name>
</gene>
<dbReference type="EMBL" id="VDHJ01000007">
    <property type="protein sequence ID" value="TNL97631.1"/>
    <property type="molecule type" value="Genomic_DNA"/>
</dbReference>
<keyword evidence="2" id="KW-0813">Transport</keyword>
<feature type="transmembrane region" description="Helical" evidence="7">
    <location>
        <begin position="64"/>
        <end position="88"/>
    </location>
</feature>
<feature type="transmembrane region" description="Helical" evidence="7">
    <location>
        <begin position="426"/>
        <end position="445"/>
    </location>
</feature>
<dbReference type="GO" id="GO:0005886">
    <property type="term" value="C:plasma membrane"/>
    <property type="evidence" value="ECO:0007669"/>
    <property type="project" value="UniProtKB-SubCell"/>
</dbReference>
<evidence type="ECO:0000313" key="10">
    <source>
        <dbReference type="Proteomes" id="UP000312032"/>
    </source>
</evidence>
<accession>A0A5C4U3U8</accession>
<evidence type="ECO:0000256" key="3">
    <source>
        <dbReference type="ARBA" id="ARBA00022475"/>
    </source>
</evidence>
<dbReference type="PANTHER" id="PTHR43045:SF2">
    <property type="entry name" value="INNER MEMBRANE METABOLITE TRANSPORT PROTEIN YHJE"/>
    <property type="match status" value="1"/>
</dbReference>
<dbReference type="Pfam" id="PF07690">
    <property type="entry name" value="MFS_1"/>
    <property type="match status" value="1"/>
</dbReference>
<dbReference type="RefSeq" id="WP_139465594.1">
    <property type="nucleotide sequence ID" value="NZ_VDHJ01000007.1"/>
</dbReference>
<feature type="transmembrane region" description="Helical" evidence="7">
    <location>
        <begin position="100"/>
        <end position="118"/>
    </location>
</feature>
<dbReference type="Proteomes" id="UP000312032">
    <property type="component" value="Unassembled WGS sequence"/>
</dbReference>
<feature type="transmembrane region" description="Helical" evidence="7">
    <location>
        <begin position="302"/>
        <end position="324"/>
    </location>
</feature>
<dbReference type="AlphaFoldDB" id="A0A5C4U3U8"/>
<dbReference type="Gene3D" id="1.20.1250.20">
    <property type="entry name" value="MFS general substrate transporter like domains"/>
    <property type="match status" value="1"/>
</dbReference>
<dbReference type="PROSITE" id="PS50850">
    <property type="entry name" value="MFS"/>
    <property type="match status" value="1"/>
</dbReference>
<evidence type="ECO:0000256" key="6">
    <source>
        <dbReference type="ARBA" id="ARBA00023136"/>
    </source>
</evidence>
<evidence type="ECO:0000256" key="4">
    <source>
        <dbReference type="ARBA" id="ARBA00022692"/>
    </source>
</evidence>
<dbReference type="InterPro" id="IPR020846">
    <property type="entry name" value="MFS_dom"/>
</dbReference>
<dbReference type="CDD" id="cd17369">
    <property type="entry name" value="MFS_ShiA_like"/>
    <property type="match status" value="1"/>
</dbReference>